<dbReference type="EMBL" id="BTSX01000004">
    <property type="protein sequence ID" value="GMS96319.1"/>
    <property type="molecule type" value="Genomic_DNA"/>
</dbReference>
<name>A0AAV5TPV6_9BILA</name>
<keyword evidence="3" id="KW-1185">Reference proteome</keyword>
<protein>
    <submittedName>
        <fullName evidence="2">Uncharacterized protein</fullName>
    </submittedName>
</protein>
<evidence type="ECO:0000313" key="3">
    <source>
        <dbReference type="Proteomes" id="UP001432027"/>
    </source>
</evidence>
<reference evidence="2" key="1">
    <citation type="submission" date="2023-10" db="EMBL/GenBank/DDBJ databases">
        <title>Genome assembly of Pristionchus species.</title>
        <authorList>
            <person name="Yoshida K."/>
            <person name="Sommer R.J."/>
        </authorList>
    </citation>
    <scope>NUCLEOTIDE SEQUENCE</scope>
    <source>
        <strain evidence="2">RS0144</strain>
    </source>
</reference>
<evidence type="ECO:0000313" key="2">
    <source>
        <dbReference type="EMBL" id="GMS96319.1"/>
    </source>
</evidence>
<accession>A0AAV5TPV6</accession>
<dbReference type="AlphaFoldDB" id="A0AAV5TPV6"/>
<feature type="transmembrane region" description="Helical" evidence="1">
    <location>
        <begin position="20"/>
        <end position="44"/>
    </location>
</feature>
<evidence type="ECO:0000256" key="1">
    <source>
        <dbReference type="SAM" id="Phobius"/>
    </source>
</evidence>
<feature type="non-terminal residue" evidence="2">
    <location>
        <position position="1"/>
    </location>
</feature>
<organism evidence="2 3">
    <name type="scientific">Pristionchus entomophagus</name>
    <dbReference type="NCBI Taxonomy" id="358040"/>
    <lineage>
        <taxon>Eukaryota</taxon>
        <taxon>Metazoa</taxon>
        <taxon>Ecdysozoa</taxon>
        <taxon>Nematoda</taxon>
        <taxon>Chromadorea</taxon>
        <taxon>Rhabditida</taxon>
        <taxon>Rhabditina</taxon>
        <taxon>Diplogasteromorpha</taxon>
        <taxon>Diplogasteroidea</taxon>
        <taxon>Neodiplogasteridae</taxon>
        <taxon>Pristionchus</taxon>
    </lineage>
</organism>
<sequence length="81" mass="9032">RFLLMTDVSTEIPFEDDHDPWWQILVLVIGLLSMIVIIISVACVMTRGCKEDSNPKPYDRGPHSVVTIRARPSCPSGFSSS</sequence>
<comment type="caution">
    <text evidence="2">The sequence shown here is derived from an EMBL/GenBank/DDBJ whole genome shotgun (WGS) entry which is preliminary data.</text>
</comment>
<keyword evidence="1" id="KW-1133">Transmembrane helix</keyword>
<gene>
    <name evidence="2" type="ORF">PENTCL1PPCAC_18494</name>
</gene>
<keyword evidence="1" id="KW-0472">Membrane</keyword>
<keyword evidence="1" id="KW-0812">Transmembrane</keyword>
<proteinExistence type="predicted"/>
<dbReference type="Proteomes" id="UP001432027">
    <property type="component" value="Unassembled WGS sequence"/>
</dbReference>